<organism evidence="2 3">
    <name type="scientific">Croceibacter atlanticus (strain ATCC BAA-628 / JCM 21780 / CIP 108009 / IAM 15332 / KCTC 12090 / HTCC2559)</name>
    <dbReference type="NCBI Taxonomy" id="216432"/>
    <lineage>
        <taxon>Bacteria</taxon>
        <taxon>Pseudomonadati</taxon>
        <taxon>Bacteroidota</taxon>
        <taxon>Flavobacteriia</taxon>
        <taxon>Flavobacteriales</taxon>
        <taxon>Flavobacteriaceae</taxon>
        <taxon>Croceibacter</taxon>
    </lineage>
</organism>
<reference evidence="2 3" key="1">
    <citation type="journal article" date="2010" name="J. Bacteriol.">
        <title>The complete genome sequence of Croceibacter atlanticus HTCC2559T.</title>
        <authorList>
            <person name="Oh H.M."/>
            <person name="Kang I."/>
            <person name="Ferriera S."/>
            <person name="Giovannoni S.J."/>
            <person name="Cho J.C."/>
        </authorList>
    </citation>
    <scope>NUCLEOTIDE SEQUENCE [LARGE SCALE GENOMIC DNA]</scope>
    <source>
        <strain evidence="3">ATCC BAA-628 / HTCC2559 / KCTC 12090</strain>
    </source>
</reference>
<dbReference type="Proteomes" id="UP000002297">
    <property type="component" value="Chromosome"/>
</dbReference>
<keyword evidence="3" id="KW-1185">Reference proteome</keyword>
<evidence type="ECO:0000313" key="2">
    <source>
        <dbReference type="EMBL" id="EAP87883.1"/>
    </source>
</evidence>
<feature type="compositionally biased region" description="Polar residues" evidence="1">
    <location>
        <begin position="9"/>
        <end position="22"/>
    </location>
</feature>
<name>A3U6L6_CROAH</name>
<dbReference type="OrthoDB" id="9951761at2"/>
<feature type="region of interest" description="Disordered" evidence="1">
    <location>
        <begin position="1"/>
        <end position="29"/>
    </location>
</feature>
<dbReference type="RefSeq" id="WP_013186559.1">
    <property type="nucleotide sequence ID" value="NC_014230.1"/>
</dbReference>
<accession>A3U6L6</accession>
<gene>
    <name evidence="2" type="ordered locus">CA2559_03970</name>
</gene>
<dbReference type="KEGG" id="cat:CA2559_03970"/>
<evidence type="ECO:0000256" key="1">
    <source>
        <dbReference type="SAM" id="MobiDB-lite"/>
    </source>
</evidence>
<dbReference type="EMBL" id="CP002046">
    <property type="protein sequence ID" value="EAP87883.1"/>
    <property type="molecule type" value="Genomic_DNA"/>
</dbReference>
<dbReference type="GeneID" id="89452585"/>
<dbReference type="HOGENOM" id="CLU_1966882_0_0_10"/>
<evidence type="ECO:0000313" key="3">
    <source>
        <dbReference type="Proteomes" id="UP000002297"/>
    </source>
</evidence>
<proteinExistence type="predicted"/>
<dbReference type="AlphaFoldDB" id="A3U6L6"/>
<sequence>MGKEKNFGTKINSNGFSKNPENINRKGRPVSIRQNLKDMLENEGELRVDPENVISVNKDGSVSIKLPKTDAITYKLMDWAINGNGNESIKAIQIMLEQIDGKPNKTIDVNERLEIPLIDIPITRWVE</sequence>
<protein>
    <submittedName>
        <fullName evidence="2">Uncharacterized protein</fullName>
    </submittedName>
</protein>